<evidence type="ECO:0000313" key="2">
    <source>
        <dbReference type="Proteomes" id="UP001066276"/>
    </source>
</evidence>
<sequence length="85" mass="9677">MSAVMRYPLRCSDERSDEVFETSYRAQKKRREEERSRVVEYAVKCRQGLRAGGQERGTSPCSEECSEEEEEAAGSLTAFFCDPAL</sequence>
<keyword evidence="2" id="KW-1185">Reference proteome</keyword>
<reference evidence="1" key="1">
    <citation type="journal article" date="2022" name="bioRxiv">
        <title>Sequencing and chromosome-scale assembly of the giantPleurodeles waltlgenome.</title>
        <authorList>
            <person name="Brown T."/>
            <person name="Elewa A."/>
            <person name="Iarovenko S."/>
            <person name="Subramanian E."/>
            <person name="Araus A.J."/>
            <person name="Petzold A."/>
            <person name="Susuki M."/>
            <person name="Suzuki K.-i.T."/>
            <person name="Hayashi T."/>
            <person name="Toyoda A."/>
            <person name="Oliveira C."/>
            <person name="Osipova E."/>
            <person name="Leigh N.D."/>
            <person name="Simon A."/>
            <person name="Yun M.H."/>
        </authorList>
    </citation>
    <scope>NUCLEOTIDE SEQUENCE</scope>
    <source>
        <strain evidence="1">20211129_DDA</strain>
        <tissue evidence="1">Liver</tissue>
    </source>
</reference>
<organism evidence="1 2">
    <name type="scientific">Pleurodeles waltl</name>
    <name type="common">Iberian ribbed newt</name>
    <dbReference type="NCBI Taxonomy" id="8319"/>
    <lineage>
        <taxon>Eukaryota</taxon>
        <taxon>Metazoa</taxon>
        <taxon>Chordata</taxon>
        <taxon>Craniata</taxon>
        <taxon>Vertebrata</taxon>
        <taxon>Euteleostomi</taxon>
        <taxon>Amphibia</taxon>
        <taxon>Batrachia</taxon>
        <taxon>Caudata</taxon>
        <taxon>Salamandroidea</taxon>
        <taxon>Salamandridae</taxon>
        <taxon>Pleurodelinae</taxon>
        <taxon>Pleurodeles</taxon>
    </lineage>
</organism>
<protein>
    <submittedName>
        <fullName evidence="1">Uncharacterized protein</fullName>
    </submittedName>
</protein>
<dbReference type="Proteomes" id="UP001066276">
    <property type="component" value="Chromosome 12"/>
</dbReference>
<accession>A0AAV7KVE1</accession>
<dbReference type="EMBL" id="JANPWB010000016">
    <property type="protein sequence ID" value="KAJ1082274.1"/>
    <property type="molecule type" value="Genomic_DNA"/>
</dbReference>
<name>A0AAV7KVE1_PLEWA</name>
<proteinExistence type="predicted"/>
<evidence type="ECO:0000313" key="1">
    <source>
        <dbReference type="EMBL" id="KAJ1082274.1"/>
    </source>
</evidence>
<gene>
    <name evidence="1" type="ORF">NDU88_002442</name>
</gene>
<dbReference type="AlphaFoldDB" id="A0AAV7KVE1"/>
<comment type="caution">
    <text evidence="1">The sequence shown here is derived from an EMBL/GenBank/DDBJ whole genome shotgun (WGS) entry which is preliminary data.</text>
</comment>